<feature type="transmembrane region" description="Helical" evidence="1">
    <location>
        <begin position="12"/>
        <end position="28"/>
    </location>
</feature>
<feature type="transmembrane region" description="Helical" evidence="1">
    <location>
        <begin position="125"/>
        <end position="142"/>
    </location>
</feature>
<keyword evidence="1" id="KW-0472">Membrane</keyword>
<proteinExistence type="predicted"/>
<sequence>MKQSLFRKKDVIELCILYIVCFMLEFMLENIKNIKINIEIVEYFLSGFARYKIPIVLLFSIVVVVYHYQFVFRKKKEIYCRILVGDTLQDIKKRYILENVTILLLNYLLFNVISIYLDIDVFKNSYLFFCFLMYILVSTSGMKNYESI</sequence>
<keyword evidence="1" id="KW-1133">Transmembrane helix</keyword>
<evidence type="ECO:0000313" key="2">
    <source>
        <dbReference type="EMBL" id="SDY01381.1"/>
    </source>
</evidence>
<gene>
    <name evidence="2" type="ORF">SAMN02910414_00539</name>
</gene>
<evidence type="ECO:0000313" key="3">
    <source>
        <dbReference type="Proteomes" id="UP000183918"/>
    </source>
</evidence>
<dbReference type="AlphaFoldDB" id="A0A1H3GDN0"/>
<feature type="transmembrane region" description="Helical" evidence="1">
    <location>
        <begin position="100"/>
        <end position="119"/>
    </location>
</feature>
<reference evidence="2 3" key="1">
    <citation type="submission" date="2016-10" db="EMBL/GenBank/DDBJ databases">
        <authorList>
            <person name="de Groot N.N."/>
        </authorList>
    </citation>
    <scope>NUCLEOTIDE SEQUENCE [LARGE SCALE GENOMIC DNA]</scope>
    <source>
        <strain evidence="2 3">DSM 14045</strain>
    </source>
</reference>
<keyword evidence="3" id="KW-1185">Reference proteome</keyword>
<keyword evidence="1" id="KW-0812">Transmembrane</keyword>
<dbReference type="STRING" id="1122142.SAMN02910414_00539"/>
<dbReference type="OrthoDB" id="2968667at2"/>
<dbReference type="EMBL" id="FNPG01000006">
    <property type="protein sequence ID" value="SDY01381.1"/>
    <property type="molecule type" value="Genomic_DNA"/>
</dbReference>
<evidence type="ECO:0000256" key="1">
    <source>
        <dbReference type="SAM" id="Phobius"/>
    </source>
</evidence>
<dbReference type="Proteomes" id="UP000183918">
    <property type="component" value="Unassembled WGS sequence"/>
</dbReference>
<protein>
    <submittedName>
        <fullName evidence="2">Uncharacterized protein</fullName>
    </submittedName>
</protein>
<dbReference type="RefSeq" id="WP_074715944.1">
    <property type="nucleotide sequence ID" value="NZ_FNPG01000006.1"/>
</dbReference>
<feature type="transmembrane region" description="Helical" evidence="1">
    <location>
        <begin position="48"/>
        <end position="68"/>
    </location>
</feature>
<organism evidence="2 3">
    <name type="scientific">Lachnobacterium bovis DSM 14045</name>
    <dbReference type="NCBI Taxonomy" id="1122142"/>
    <lineage>
        <taxon>Bacteria</taxon>
        <taxon>Bacillati</taxon>
        <taxon>Bacillota</taxon>
        <taxon>Clostridia</taxon>
        <taxon>Lachnospirales</taxon>
        <taxon>Lachnospiraceae</taxon>
        <taxon>Lachnobacterium</taxon>
    </lineage>
</organism>
<name>A0A1H3GDN0_9FIRM</name>
<accession>A0A1H3GDN0</accession>